<keyword evidence="2" id="KW-0732">Signal</keyword>
<organism evidence="3 4">
    <name type="scientific">Sphingobium boeckii</name>
    <dbReference type="NCBI Taxonomy" id="1082345"/>
    <lineage>
        <taxon>Bacteria</taxon>
        <taxon>Pseudomonadati</taxon>
        <taxon>Pseudomonadota</taxon>
        <taxon>Alphaproteobacteria</taxon>
        <taxon>Sphingomonadales</taxon>
        <taxon>Sphingomonadaceae</taxon>
        <taxon>Sphingobium</taxon>
    </lineage>
</organism>
<dbReference type="AlphaFoldDB" id="A0A7W9EC89"/>
<evidence type="ECO:0000313" key="3">
    <source>
        <dbReference type="EMBL" id="MBB5684018.1"/>
    </source>
</evidence>
<evidence type="ECO:0000256" key="1">
    <source>
        <dbReference type="SAM" id="MobiDB-lite"/>
    </source>
</evidence>
<proteinExistence type="predicted"/>
<reference evidence="3 4" key="1">
    <citation type="submission" date="2020-08" db="EMBL/GenBank/DDBJ databases">
        <title>Genomic Encyclopedia of Type Strains, Phase IV (KMG-IV): sequencing the most valuable type-strain genomes for metagenomic binning, comparative biology and taxonomic classification.</title>
        <authorList>
            <person name="Goeker M."/>
        </authorList>
    </citation>
    <scope>NUCLEOTIDE SEQUENCE [LARGE SCALE GENOMIC DNA]</scope>
    <source>
        <strain evidence="3 4">DSM 25079</strain>
    </source>
</reference>
<accession>A0A7W9EC89</accession>
<feature type="chain" id="PRO_5031062066" description="DUF2059 domain-containing protein" evidence="2">
    <location>
        <begin position="24"/>
        <end position="254"/>
    </location>
</feature>
<feature type="signal peptide" evidence="2">
    <location>
        <begin position="1"/>
        <end position="23"/>
    </location>
</feature>
<evidence type="ECO:0008006" key="5">
    <source>
        <dbReference type="Google" id="ProtNLM"/>
    </source>
</evidence>
<gene>
    <name evidence="3" type="ORF">FHS49_000009</name>
</gene>
<comment type="caution">
    <text evidence="3">The sequence shown here is derived from an EMBL/GenBank/DDBJ whole genome shotgun (WGS) entry which is preliminary data.</text>
</comment>
<protein>
    <recommendedName>
        <fullName evidence="5">DUF2059 domain-containing protein</fullName>
    </recommendedName>
</protein>
<name>A0A7W9EC89_9SPHN</name>
<feature type="region of interest" description="Disordered" evidence="1">
    <location>
        <begin position="234"/>
        <end position="254"/>
    </location>
</feature>
<dbReference type="RefSeq" id="WP_184014212.1">
    <property type="nucleotide sequence ID" value="NZ_JACIJC010000001.1"/>
</dbReference>
<evidence type="ECO:0000313" key="4">
    <source>
        <dbReference type="Proteomes" id="UP000549617"/>
    </source>
</evidence>
<keyword evidence="4" id="KW-1185">Reference proteome</keyword>
<sequence length="254" mass="27614">MTMKLIRAALLAVTCALTTPALAQPAVLVPAPIAPAQLEAATVVVAKVFPDGTYKRMLGENLSKMMDGMLDGAAKLPMRSIAAMGNLDEDQIAALGDATLAEVMVIYDPHFRERLQIGTRAMMDSMTDMMTSMEPRVRSGLSRAYARRFTAQQLGELNAFFSTPTGGAYAAESMSLFMDPEVMTEMTAMMPELMTRMPEFIKAMETSTAGLPKPRKIDELSKADRTKLAKLLGVKEKDLRDPPAAPTFEQESGL</sequence>
<dbReference type="Proteomes" id="UP000549617">
    <property type="component" value="Unassembled WGS sequence"/>
</dbReference>
<evidence type="ECO:0000256" key="2">
    <source>
        <dbReference type="SAM" id="SignalP"/>
    </source>
</evidence>
<dbReference type="EMBL" id="JACIJC010000001">
    <property type="protein sequence ID" value="MBB5684018.1"/>
    <property type="molecule type" value="Genomic_DNA"/>
</dbReference>